<keyword evidence="7 11" id="KW-0229">DNA integration</keyword>
<evidence type="ECO:0000313" key="14">
    <source>
        <dbReference type="EMBL" id="MBB5209959.1"/>
    </source>
</evidence>
<feature type="active site" description="O-(3'-phospho-DNA)-tyrosine intermediate" evidence="11">
    <location>
        <position position="282"/>
    </location>
</feature>
<dbReference type="PANTHER" id="PTHR30349:SF90">
    <property type="entry name" value="TYROSINE RECOMBINASE XERD"/>
    <property type="match status" value="1"/>
</dbReference>
<feature type="active site" evidence="11">
    <location>
        <position position="250"/>
    </location>
</feature>
<dbReference type="SUPFAM" id="SSF56349">
    <property type="entry name" value="DNA breaking-rejoining enzymes"/>
    <property type="match status" value="1"/>
</dbReference>
<keyword evidence="6 11" id="KW-0159">Chromosome partition</keyword>
<comment type="subunit">
    <text evidence="11">Forms a cyclic heterotetrameric complex composed of two molecules of XerC and two molecules of XerD.</text>
</comment>
<comment type="function">
    <text evidence="11">Site-specific tyrosine recombinase, which acts by catalyzing the cutting and rejoining of the recombining DNA molecules. The XerC-XerD complex is essential to convert dimers of the bacterial chromosome into monomers to permit their segregation at cell division. It also contributes to the segregational stability of plasmids.</text>
</comment>
<dbReference type="GO" id="GO:0003677">
    <property type="term" value="F:DNA binding"/>
    <property type="evidence" value="ECO:0007669"/>
    <property type="project" value="UniProtKB-UniRule"/>
</dbReference>
<dbReference type="InterPro" id="IPR004107">
    <property type="entry name" value="Integrase_SAM-like_N"/>
</dbReference>
<dbReference type="InterPro" id="IPR013762">
    <property type="entry name" value="Integrase-like_cat_sf"/>
</dbReference>
<feature type="active site" evidence="11">
    <location>
        <position position="176"/>
    </location>
</feature>
<feature type="active site" evidence="11">
    <location>
        <position position="273"/>
    </location>
</feature>
<feature type="domain" description="Core-binding (CB)" evidence="13">
    <location>
        <begin position="6"/>
        <end position="91"/>
    </location>
</feature>
<dbReference type="CDD" id="cd00798">
    <property type="entry name" value="INT_XerDC_C"/>
    <property type="match status" value="1"/>
</dbReference>
<dbReference type="GO" id="GO:0005737">
    <property type="term" value="C:cytoplasm"/>
    <property type="evidence" value="ECO:0007669"/>
    <property type="project" value="UniProtKB-SubCell"/>
</dbReference>
<dbReference type="SUPFAM" id="SSF47823">
    <property type="entry name" value="lambda integrase-like, N-terminal domain"/>
    <property type="match status" value="1"/>
</dbReference>
<protein>
    <recommendedName>
        <fullName evidence="3 11">Tyrosine recombinase XerD</fullName>
    </recommendedName>
</protein>
<dbReference type="InterPro" id="IPR050090">
    <property type="entry name" value="Tyrosine_recombinase_XerCD"/>
</dbReference>
<dbReference type="InterPro" id="IPR010998">
    <property type="entry name" value="Integrase_recombinase_N"/>
</dbReference>
<comment type="subcellular location">
    <subcellularLocation>
        <location evidence="1 11">Cytoplasm</location>
    </subcellularLocation>
</comment>
<dbReference type="GO" id="GO:0051301">
    <property type="term" value="P:cell division"/>
    <property type="evidence" value="ECO:0007669"/>
    <property type="project" value="UniProtKB-KW"/>
</dbReference>
<dbReference type="Gene3D" id="1.10.150.130">
    <property type="match status" value="1"/>
</dbReference>
<dbReference type="Gene3D" id="1.10.443.10">
    <property type="entry name" value="Intergrase catalytic core"/>
    <property type="match status" value="1"/>
</dbReference>
<dbReference type="InterPro" id="IPR011010">
    <property type="entry name" value="DNA_brk_join_enz"/>
</dbReference>
<dbReference type="PROSITE" id="PS51900">
    <property type="entry name" value="CB"/>
    <property type="match status" value="1"/>
</dbReference>
<dbReference type="InterPro" id="IPR023009">
    <property type="entry name" value="Tyrosine_recombinase_XerC/XerD"/>
</dbReference>
<dbReference type="InterPro" id="IPR002104">
    <property type="entry name" value="Integrase_catalytic"/>
</dbReference>
<dbReference type="Pfam" id="PF00589">
    <property type="entry name" value="Phage_integrase"/>
    <property type="match status" value="1"/>
</dbReference>
<dbReference type="NCBIfam" id="NF001399">
    <property type="entry name" value="PRK00283.1"/>
    <property type="match status" value="1"/>
</dbReference>
<keyword evidence="8 11" id="KW-0238">DNA-binding</keyword>
<dbReference type="AlphaFoldDB" id="A0AA89PH00"/>
<evidence type="ECO:0000259" key="13">
    <source>
        <dbReference type="PROSITE" id="PS51900"/>
    </source>
</evidence>
<keyword evidence="4 11" id="KW-0963">Cytoplasm</keyword>
<reference evidence="14 15" key="1">
    <citation type="submission" date="2020-08" db="EMBL/GenBank/DDBJ databases">
        <title>Genomic Encyclopedia of Type Strains, Phase IV (KMG-IV): sequencing the most valuable type-strain genomes for metagenomic binning, comparative biology and taxonomic classification.</title>
        <authorList>
            <person name="Goeker M."/>
        </authorList>
    </citation>
    <scope>NUCLEOTIDE SEQUENCE [LARGE SCALE GENOMIC DNA]</scope>
    <source>
        <strain evidence="14 15">DSM 11525</strain>
    </source>
</reference>
<keyword evidence="10 11" id="KW-0131">Cell cycle</keyword>
<sequence>MMNVFRDAPQLINAWLDMLWAERGVSEHTRAAYGRDLIAFSAYCEGVGKDLGQVAREDILTYLGTRHAAGHSARSSARALAALRGFYRHCLRQRLIAHDPVALVDNPKIPRPLPKSLSERDVEALLDAPDTETPIGLRDRAMFELLYACGLRVSELVELSMSQLNLRQGVVRVFGKGSKERLVPMGQAAEQWLDRYLHTARPQLLPMGESDACFPGRSGNAMTRQTFWYRIKHWAKVAGIEKPLSPHTLRHAFATHLLNHGADLRVVQLLLGHSDLSTTQIYTAVARARLQALHDEHHPRG</sequence>
<gene>
    <name evidence="11" type="primary">xerD</name>
    <name evidence="14" type="ORF">HNQ53_000147</name>
</gene>
<evidence type="ECO:0000256" key="3">
    <source>
        <dbReference type="ARBA" id="ARBA00015810"/>
    </source>
</evidence>
<proteinExistence type="inferred from homology"/>
<dbReference type="PROSITE" id="PS51898">
    <property type="entry name" value="TYR_RECOMBINASE"/>
    <property type="match status" value="1"/>
</dbReference>
<evidence type="ECO:0000256" key="2">
    <source>
        <dbReference type="ARBA" id="ARBA00010450"/>
    </source>
</evidence>
<dbReference type="InterPro" id="IPR011932">
    <property type="entry name" value="Recomb_XerD"/>
</dbReference>
<dbReference type="Pfam" id="PF02899">
    <property type="entry name" value="Phage_int_SAM_1"/>
    <property type="match status" value="1"/>
</dbReference>
<dbReference type="GO" id="GO:0007059">
    <property type="term" value="P:chromosome segregation"/>
    <property type="evidence" value="ECO:0007669"/>
    <property type="project" value="UniProtKB-UniRule"/>
</dbReference>
<keyword evidence="5 11" id="KW-0132">Cell division</keyword>
<evidence type="ECO:0000259" key="12">
    <source>
        <dbReference type="PROSITE" id="PS51898"/>
    </source>
</evidence>
<feature type="domain" description="Tyr recombinase" evidence="12">
    <location>
        <begin position="112"/>
        <end position="295"/>
    </location>
</feature>
<dbReference type="PANTHER" id="PTHR30349">
    <property type="entry name" value="PHAGE INTEGRASE-RELATED"/>
    <property type="match status" value="1"/>
</dbReference>
<evidence type="ECO:0000256" key="6">
    <source>
        <dbReference type="ARBA" id="ARBA00022829"/>
    </source>
</evidence>
<dbReference type="InterPro" id="IPR044068">
    <property type="entry name" value="CB"/>
</dbReference>
<dbReference type="NCBIfam" id="TIGR02225">
    <property type="entry name" value="recomb_XerD"/>
    <property type="match status" value="1"/>
</dbReference>
<name>A0AA89PH00_9GAMM</name>
<evidence type="ECO:0000256" key="4">
    <source>
        <dbReference type="ARBA" id="ARBA00022490"/>
    </source>
</evidence>
<dbReference type="GO" id="GO:0006313">
    <property type="term" value="P:DNA transposition"/>
    <property type="evidence" value="ECO:0007669"/>
    <property type="project" value="UniProtKB-UniRule"/>
</dbReference>
<dbReference type="Proteomes" id="UP000563601">
    <property type="component" value="Unassembled WGS sequence"/>
</dbReference>
<evidence type="ECO:0000256" key="10">
    <source>
        <dbReference type="ARBA" id="ARBA00023306"/>
    </source>
</evidence>
<dbReference type="HAMAP" id="MF_01807">
    <property type="entry name" value="Recomb_XerD"/>
    <property type="match status" value="1"/>
</dbReference>
<organism evidence="14 15">
    <name type="scientific">Microbulbifer hydrolyticus</name>
    <dbReference type="NCBI Taxonomy" id="48074"/>
    <lineage>
        <taxon>Bacteria</taxon>
        <taxon>Pseudomonadati</taxon>
        <taxon>Pseudomonadota</taxon>
        <taxon>Gammaproteobacteria</taxon>
        <taxon>Cellvibrionales</taxon>
        <taxon>Microbulbiferaceae</taxon>
        <taxon>Microbulbifer</taxon>
    </lineage>
</organism>
<accession>A0AA89PH00</accession>
<evidence type="ECO:0000256" key="5">
    <source>
        <dbReference type="ARBA" id="ARBA00022618"/>
    </source>
</evidence>
<evidence type="ECO:0000256" key="7">
    <source>
        <dbReference type="ARBA" id="ARBA00022908"/>
    </source>
</evidence>
<evidence type="ECO:0000256" key="1">
    <source>
        <dbReference type="ARBA" id="ARBA00004496"/>
    </source>
</evidence>
<keyword evidence="9 11" id="KW-0233">DNA recombination</keyword>
<evidence type="ECO:0000256" key="9">
    <source>
        <dbReference type="ARBA" id="ARBA00023172"/>
    </source>
</evidence>
<evidence type="ECO:0000256" key="11">
    <source>
        <dbReference type="HAMAP-Rule" id="MF_01807"/>
    </source>
</evidence>
<evidence type="ECO:0000313" key="15">
    <source>
        <dbReference type="Proteomes" id="UP000563601"/>
    </source>
</evidence>
<comment type="similarity">
    <text evidence="2 11">Belongs to the 'phage' integrase family. XerD subfamily.</text>
</comment>
<dbReference type="HAMAP" id="MF_01808">
    <property type="entry name" value="Recomb_XerC_XerD"/>
    <property type="match status" value="1"/>
</dbReference>
<feature type="active site" evidence="11">
    <location>
        <position position="247"/>
    </location>
</feature>
<dbReference type="EMBL" id="JACHHR010000001">
    <property type="protein sequence ID" value="MBB5209959.1"/>
    <property type="molecule type" value="Genomic_DNA"/>
</dbReference>
<dbReference type="GO" id="GO:0009037">
    <property type="term" value="F:tyrosine-based site-specific recombinase activity"/>
    <property type="evidence" value="ECO:0007669"/>
    <property type="project" value="UniProtKB-UniRule"/>
</dbReference>
<evidence type="ECO:0000256" key="8">
    <source>
        <dbReference type="ARBA" id="ARBA00023125"/>
    </source>
</evidence>
<comment type="caution">
    <text evidence="14">The sequence shown here is derived from an EMBL/GenBank/DDBJ whole genome shotgun (WGS) entry which is preliminary data.</text>
</comment>
<feature type="active site" evidence="11">
    <location>
        <position position="152"/>
    </location>
</feature>